<feature type="transmembrane region" description="Helical" evidence="1">
    <location>
        <begin position="231"/>
        <end position="249"/>
    </location>
</feature>
<comment type="caution">
    <text evidence="3">The sequence shown here is derived from an EMBL/GenBank/DDBJ whole genome shotgun (WGS) entry which is preliminary data.</text>
</comment>
<dbReference type="PANTHER" id="PTHR23028:SF134">
    <property type="entry name" value="PUTATIVE (AFU_ORTHOLOGUE AFUA_4G08520)-RELATED"/>
    <property type="match status" value="1"/>
</dbReference>
<evidence type="ECO:0000259" key="2">
    <source>
        <dbReference type="Pfam" id="PF01757"/>
    </source>
</evidence>
<dbReference type="InterPro" id="IPR050879">
    <property type="entry name" value="Acyltransferase_3"/>
</dbReference>
<keyword evidence="1" id="KW-0472">Membrane</keyword>
<feature type="transmembrane region" description="Helical" evidence="1">
    <location>
        <begin position="169"/>
        <end position="190"/>
    </location>
</feature>
<feature type="transmembrane region" description="Helical" evidence="1">
    <location>
        <begin position="307"/>
        <end position="326"/>
    </location>
</feature>
<dbReference type="EMBL" id="NRSG01000186">
    <property type="protein sequence ID" value="MBK1660526.1"/>
    <property type="molecule type" value="Genomic_DNA"/>
</dbReference>
<keyword evidence="4" id="KW-1185">Reference proteome</keyword>
<reference evidence="3 4" key="1">
    <citation type="journal article" date="2020" name="Microorganisms">
        <title>Osmotic Adaptation and Compatible Solute Biosynthesis of Phototrophic Bacteria as Revealed from Genome Analyses.</title>
        <authorList>
            <person name="Imhoff J.F."/>
            <person name="Rahn T."/>
            <person name="Kunzel S."/>
            <person name="Keller A."/>
            <person name="Neulinger S.C."/>
        </authorList>
    </citation>
    <scope>NUCLEOTIDE SEQUENCE [LARGE SCALE GENOMIC DNA]</scope>
    <source>
        <strain evidence="3 4">DSM 15382</strain>
    </source>
</reference>
<dbReference type="Pfam" id="PF01757">
    <property type="entry name" value="Acyl_transf_3"/>
    <property type="match status" value="1"/>
</dbReference>
<protein>
    <recommendedName>
        <fullName evidence="2">Acyltransferase 3 domain-containing protein</fullName>
    </recommendedName>
</protein>
<feature type="domain" description="Acyltransferase 3" evidence="2">
    <location>
        <begin position="9"/>
        <end position="350"/>
    </location>
</feature>
<evidence type="ECO:0000313" key="4">
    <source>
        <dbReference type="Proteomes" id="UP000697995"/>
    </source>
</evidence>
<feature type="transmembrane region" description="Helical" evidence="1">
    <location>
        <begin position="40"/>
        <end position="62"/>
    </location>
</feature>
<feature type="transmembrane region" description="Helical" evidence="1">
    <location>
        <begin position="202"/>
        <end position="225"/>
    </location>
</feature>
<gene>
    <name evidence="3" type="ORF">CKO45_20080</name>
</gene>
<feature type="transmembrane region" description="Helical" evidence="1">
    <location>
        <begin position="12"/>
        <end position="34"/>
    </location>
</feature>
<dbReference type="InterPro" id="IPR002656">
    <property type="entry name" value="Acyl_transf_3_dom"/>
</dbReference>
<proteinExistence type="predicted"/>
<evidence type="ECO:0000256" key="1">
    <source>
        <dbReference type="SAM" id="Phobius"/>
    </source>
</evidence>
<name>A0ABS1D1T8_9PROT</name>
<feature type="transmembrane region" description="Helical" evidence="1">
    <location>
        <begin position="270"/>
        <end position="287"/>
    </location>
</feature>
<organism evidence="3 4">
    <name type="scientific">Paracraurococcus ruber</name>
    <dbReference type="NCBI Taxonomy" id="77675"/>
    <lineage>
        <taxon>Bacteria</taxon>
        <taxon>Pseudomonadati</taxon>
        <taxon>Pseudomonadota</taxon>
        <taxon>Alphaproteobacteria</taxon>
        <taxon>Acetobacterales</taxon>
        <taxon>Roseomonadaceae</taxon>
        <taxon>Paracraurococcus</taxon>
    </lineage>
</organism>
<accession>A0ABS1D1T8</accession>
<sequence>MTKNRDVPLEALRGIAAVIVLAWHALQAFAPGFWREDGAWWYGTVHGTAAVIVFFVLSGFVLTQRALATGDGRPLARGAIKRWPRLAGPVLAAVLLSWALFRLGLYAHAEAGPRIGSGFLATFGDAHPDGPVEPSLPGALLQGAVFSLFRGGPGDHSYNTVLWTMRYEFLGSFIAFGLGLALLQLGHASLAMRMALVAVTALLVRFAETYYVTFVVGVGLSLLVAARPPRIPLPLGLGMVVLAGWLLGYREGSPDHRLVDLLYPGTPPATYVHAGAAALLILALTGTERLRDALSGPWAAWLGRLSFPLYLVHVPVICSAGAWAWLALEGTGLAVAGALLATTLLSLLLALPLAGFDLWWTRRLEQVAARLLPTGAPLRPAARPALVPIGEGGMAAGWVMEDERRR</sequence>
<evidence type="ECO:0000313" key="3">
    <source>
        <dbReference type="EMBL" id="MBK1660526.1"/>
    </source>
</evidence>
<dbReference type="PANTHER" id="PTHR23028">
    <property type="entry name" value="ACETYLTRANSFERASE"/>
    <property type="match status" value="1"/>
</dbReference>
<dbReference type="RefSeq" id="WP_133219817.1">
    <property type="nucleotide sequence ID" value="NZ_NRSG01000186.1"/>
</dbReference>
<dbReference type="Proteomes" id="UP000697995">
    <property type="component" value="Unassembled WGS sequence"/>
</dbReference>
<keyword evidence="1" id="KW-0812">Transmembrane</keyword>
<keyword evidence="1" id="KW-1133">Transmembrane helix</keyword>
<feature type="transmembrane region" description="Helical" evidence="1">
    <location>
        <begin position="333"/>
        <end position="354"/>
    </location>
</feature>